<comment type="similarity">
    <text evidence="2">Belongs to the RIB43A family.</text>
</comment>
<dbReference type="OrthoDB" id="429119at2759"/>
<evidence type="ECO:0000256" key="7">
    <source>
        <dbReference type="ARBA" id="ARBA00023212"/>
    </source>
</evidence>
<dbReference type="EMBL" id="CAJNOC010001043">
    <property type="protein sequence ID" value="CAF0829510.1"/>
    <property type="molecule type" value="Genomic_DNA"/>
</dbReference>
<proteinExistence type="inferred from homology"/>
<comment type="subunit">
    <text evidence="9">Microtubule inner protein component of sperm flagellar doublet microtubules.</text>
</comment>
<evidence type="ECO:0000256" key="8">
    <source>
        <dbReference type="ARBA" id="ARBA00023273"/>
    </source>
</evidence>
<sequence>MYKLDLPIDLKEQAAIERRRRLEKERQARIFNNKHRLIGVDKNALDQQIQDKLFMEEMERKRTEAFAHDMIRNDKISYLLDRRQEHDTRELNRALNEFRSLHQQPDGRREWDLQDPDSLKKDKPARVSDEDPRCGPASIQKFDGEDLTAKARLKFQQEQLREWSLQQQHEKNIAKMQDNMANKLYDFKQMEMDQRARELQKAEEECRRAINSAVKDYNDALKREQEQRNAIKKMQEQDDNMTEIANAIFSDMLTENPDQAVSAFGPHRVVPDRWKGMSPEQIEKIRQEQLRQIEERKRNEEQDRLEKEEFDKRRIIEAKAGIIAERQLERKEKELLKQLVDENKRLEYEQKSHKSYLDKVVYTNEPTASYFMQFNTSTR</sequence>
<organism evidence="12 13">
    <name type="scientific">Brachionus calyciflorus</name>
    <dbReference type="NCBI Taxonomy" id="104777"/>
    <lineage>
        <taxon>Eukaryota</taxon>
        <taxon>Metazoa</taxon>
        <taxon>Spiralia</taxon>
        <taxon>Gnathifera</taxon>
        <taxon>Rotifera</taxon>
        <taxon>Eurotatoria</taxon>
        <taxon>Monogononta</taxon>
        <taxon>Pseudotrocha</taxon>
        <taxon>Ploima</taxon>
        <taxon>Brachionidae</taxon>
        <taxon>Brachionus</taxon>
    </lineage>
</organism>
<feature type="region of interest" description="Disordered" evidence="11">
    <location>
        <begin position="100"/>
        <end position="140"/>
    </location>
</feature>
<dbReference type="PANTHER" id="PTHR14517">
    <property type="entry name" value="RIB43A-RELATED"/>
    <property type="match status" value="1"/>
</dbReference>
<evidence type="ECO:0000256" key="1">
    <source>
        <dbReference type="ARBA" id="ARBA00004611"/>
    </source>
</evidence>
<gene>
    <name evidence="12" type="ORF">OXX778_LOCUS7889</name>
</gene>
<evidence type="ECO:0000256" key="6">
    <source>
        <dbReference type="ARBA" id="ARBA00023069"/>
    </source>
</evidence>
<evidence type="ECO:0000256" key="10">
    <source>
        <dbReference type="SAM" id="Coils"/>
    </source>
</evidence>
<reference evidence="12" key="1">
    <citation type="submission" date="2021-02" db="EMBL/GenBank/DDBJ databases">
        <authorList>
            <person name="Nowell W R."/>
        </authorList>
    </citation>
    <scope>NUCLEOTIDE SEQUENCE</scope>
    <source>
        <strain evidence="12">Ploen Becks lab</strain>
    </source>
</reference>
<feature type="coiled-coil region" evidence="10">
    <location>
        <begin position="283"/>
        <end position="349"/>
    </location>
</feature>
<keyword evidence="5 10" id="KW-0175">Coiled coil</keyword>
<keyword evidence="6" id="KW-0969">Cilium</keyword>
<keyword evidence="3" id="KW-0963">Cytoplasm</keyword>
<keyword evidence="13" id="KW-1185">Reference proteome</keyword>
<evidence type="ECO:0008006" key="14">
    <source>
        <dbReference type="Google" id="ProtNLM"/>
    </source>
</evidence>
<feature type="compositionally biased region" description="Basic and acidic residues" evidence="11">
    <location>
        <begin position="105"/>
        <end position="133"/>
    </location>
</feature>
<evidence type="ECO:0000256" key="11">
    <source>
        <dbReference type="SAM" id="MobiDB-lite"/>
    </source>
</evidence>
<evidence type="ECO:0000313" key="12">
    <source>
        <dbReference type="EMBL" id="CAF0829510.1"/>
    </source>
</evidence>
<dbReference type="AlphaFoldDB" id="A0A813UX57"/>
<evidence type="ECO:0000313" key="13">
    <source>
        <dbReference type="Proteomes" id="UP000663879"/>
    </source>
</evidence>
<keyword evidence="8" id="KW-0966">Cell projection</keyword>
<evidence type="ECO:0000256" key="3">
    <source>
        <dbReference type="ARBA" id="ARBA00022490"/>
    </source>
</evidence>
<dbReference type="Pfam" id="PF05914">
    <property type="entry name" value="RIB43A"/>
    <property type="match status" value="1"/>
</dbReference>
<protein>
    <recommendedName>
        <fullName evidence="14">RIB43A-like with coiled-coils protein 2</fullName>
    </recommendedName>
</protein>
<evidence type="ECO:0000256" key="5">
    <source>
        <dbReference type="ARBA" id="ARBA00023054"/>
    </source>
</evidence>
<keyword evidence="4" id="KW-0282">Flagellum</keyword>
<evidence type="ECO:0000256" key="9">
    <source>
        <dbReference type="ARBA" id="ARBA00046435"/>
    </source>
</evidence>
<dbReference type="Proteomes" id="UP000663879">
    <property type="component" value="Unassembled WGS sequence"/>
</dbReference>
<evidence type="ECO:0000256" key="2">
    <source>
        <dbReference type="ARBA" id="ARBA00006875"/>
    </source>
</evidence>
<dbReference type="PANTHER" id="PTHR14517:SF6">
    <property type="entry name" value="RE41410P"/>
    <property type="match status" value="1"/>
</dbReference>
<accession>A0A813UX57</accession>
<dbReference type="InterPro" id="IPR008805">
    <property type="entry name" value="RIB43A"/>
</dbReference>
<comment type="caution">
    <text evidence="12">The sequence shown here is derived from an EMBL/GenBank/DDBJ whole genome shotgun (WGS) entry which is preliminary data.</text>
</comment>
<feature type="coiled-coil region" evidence="10">
    <location>
        <begin position="185"/>
        <end position="237"/>
    </location>
</feature>
<evidence type="ECO:0000256" key="4">
    <source>
        <dbReference type="ARBA" id="ARBA00022846"/>
    </source>
</evidence>
<comment type="subcellular location">
    <subcellularLocation>
        <location evidence="1">Cytoplasm</location>
        <location evidence="1">Cytoskeleton</location>
        <location evidence="1">Flagellum axoneme</location>
    </subcellularLocation>
</comment>
<keyword evidence="7" id="KW-0206">Cytoskeleton</keyword>
<name>A0A813UX57_9BILA</name>